<dbReference type="GO" id="GO:0043139">
    <property type="term" value="F:5'-3' DNA helicase activity"/>
    <property type="evidence" value="ECO:0007669"/>
    <property type="project" value="UniProtKB-EC"/>
</dbReference>
<keyword evidence="1" id="KW-0233">DNA recombination</keyword>
<dbReference type="GO" id="GO:0006310">
    <property type="term" value="P:DNA recombination"/>
    <property type="evidence" value="ECO:0007669"/>
    <property type="project" value="UniProtKB-KW"/>
</dbReference>
<feature type="domain" description="DNA helicase Pif1-like DEAD-box helicase" evidence="3">
    <location>
        <begin position="49"/>
        <end position="261"/>
    </location>
</feature>
<name>A0A8C4NE54_EPTBU</name>
<proteinExistence type="inferred from homology"/>
<dbReference type="EC" id="5.6.2.3" evidence="1"/>
<keyword evidence="1" id="KW-0227">DNA damage</keyword>
<dbReference type="InterPro" id="IPR027417">
    <property type="entry name" value="P-loop_NTPase"/>
</dbReference>
<evidence type="ECO:0000256" key="1">
    <source>
        <dbReference type="RuleBase" id="RU363044"/>
    </source>
</evidence>
<evidence type="ECO:0000256" key="2">
    <source>
        <dbReference type="SAM" id="SignalP"/>
    </source>
</evidence>
<dbReference type="Ensembl" id="ENSEBUT00000006766.1">
    <property type="protein sequence ID" value="ENSEBUP00000006312.1"/>
    <property type="gene ID" value="ENSEBUG00000004192.1"/>
</dbReference>
<dbReference type="PANTHER" id="PTHR10492">
    <property type="match status" value="1"/>
</dbReference>
<reference evidence="4" key="1">
    <citation type="submission" date="2025-08" db="UniProtKB">
        <authorList>
            <consortium name="Ensembl"/>
        </authorList>
    </citation>
    <scope>IDENTIFICATION</scope>
</reference>
<dbReference type="SUPFAM" id="SSF52540">
    <property type="entry name" value="P-loop containing nucleoside triphosphate hydrolases"/>
    <property type="match status" value="1"/>
</dbReference>
<evidence type="ECO:0000313" key="5">
    <source>
        <dbReference type="Proteomes" id="UP000694388"/>
    </source>
</evidence>
<evidence type="ECO:0000313" key="4">
    <source>
        <dbReference type="Ensembl" id="ENSEBUP00000006312.1"/>
    </source>
</evidence>
<comment type="similarity">
    <text evidence="1">Belongs to the helicase family.</text>
</comment>
<keyword evidence="5" id="KW-1185">Reference proteome</keyword>
<keyword evidence="1" id="KW-0234">DNA repair</keyword>
<dbReference type="GO" id="GO:0016787">
    <property type="term" value="F:hydrolase activity"/>
    <property type="evidence" value="ECO:0007669"/>
    <property type="project" value="UniProtKB-KW"/>
</dbReference>
<reference evidence="4" key="2">
    <citation type="submission" date="2025-09" db="UniProtKB">
        <authorList>
            <consortium name="Ensembl"/>
        </authorList>
    </citation>
    <scope>IDENTIFICATION</scope>
</reference>
<dbReference type="Proteomes" id="UP000694388">
    <property type="component" value="Unplaced"/>
</dbReference>
<accession>A0A8C4NE54</accession>
<dbReference type="GO" id="GO:0006281">
    <property type="term" value="P:DNA repair"/>
    <property type="evidence" value="ECO:0007669"/>
    <property type="project" value="UniProtKB-KW"/>
</dbReference>
<dbReference type="GO" id="GO:0000723">
    <property type="term" value="P:telomere maintenance"/>
    <property type="evidence" value="ECO:0007669"/>
    <property type="project" value="InterPro"/>
</dbReference>
<evidence type="ECO:0000259" key="3">
    <source>
        <dbReference type="Pfam" id="PF05970"/>
    </source>
</evidence>
<feature type="signal peptide" evidence="2">
    <location>
        <begin position="1"/>
        <end position="22"/>
    </location>
</feature>
<dbReference type="AlphaFoldDB" id="A0A8C4NE54"/>
<comment type="cofactor">
    <cofactor evidence="1">
        <name>Mg(2+)</name>
        <dbReference type="ChEBI" id="CHEBI:18420"/>
    </cofactor>
</comment>
<dbReference type="Pfam" id="PF05970">
    <property type="entry name" value="PIF1"/>
    <property type="match status" value="1"/>
</dbReference>
<keyword evidence="2" id="KW-0732">Signal</keyword>
<organism evidence="4 5">
    <name type="scientific">Eptatretus burgeri</name>
    <name type="common">Inshore hagfish</name>
    <dbReference type="NCBI Taxonomy" id="7764"/>
    <lineage>
        <taxon>Eukaryota</taxon>
        <taxon>Metazoa</taxon>
        <taxon>Chordata</taxon>
        <taxon>Craniata</taxon>
        <taxon>Vertebrata</taxon>
        <taxon>Cyclostomata</taxon>
        <taxon>Myxini</taxon>
        <taxon>Myxiniformes</taxon>
        <taxon>Myxinidae</taxon>
        <taxon>Eptatretinae</taxon>
        <taxon>Eptatretus</taxon>
    </lineage>
</organism>
<dbReference type="InterPro" id="IPR010285">
    <property type="entry name" value="DNA_helicase_pif1-like_DEAD"/>
</dbReference>
<protein>
    <recommendedName>
        <fullName evidence="1">ATP-dependent DNA helicase</fullName>
        <ecNumber evidence="1">5.6.2.3</ecNumber>
    </recommendedName>
</protein>
<keyword evidence="1" id="KW-0378">Hydrolase</keyword>
<keyword evidence="1" id="KW-0347">Helicase</keyword>
<dbReference type="OMA" id="FHSREVE"/>
<keyword evidence="1" id="KW-0547">Nucleotide-binding</keyword>
<dbReference type="Gene3D" id="3.40.50.300">
    <property type="entry name" value="P-loop containing nucleotide triphosphate hydrolases"/>
    <property type="match status" value="1"/>
</dbReference>
<feature type="chain" id="PRO_5034718937" description="ATP-dependent DNA helicase" evidence="2">
    <location>
        <begin position="23"/>
        <end position="378"/>
    </location>
</feature>
<dbReference type="GeneTree" id="ENSGT00940000166217"/>
<dbReference type="PANTHER" id="PTHR10492:SF57">
    <property type="entry name" value="ATP-DEPENDENT DNA HELICASE"/>
    <property type="match status" value="1"/>
</dbReference>
<keyword evidence="1" id="KW-0067">ATP-binding</keyword>
<dbReference type="GO" id="GO:0005524">
    <property type="term" value="F:ATP binding"/>
    <property type="evidence" value="ECO:0007669"/>
    <property type="project" value="UniProtKB-KW"/>
</dbReference>
<comment type="catalytic activity">
    <reaction evidence="1">
        <text>ATP + H2O = ADP + phosphate + H(+)</text>
        <dbReference type="Rhea" id="RHEA:13065"/>
        <dbReference type="ChEBI" id="CHEBI:15377"/>
        <dbReference type="ChEBI" id="CHEBI:15378"/>
        <dbReference type="ChEBI" id="CHEBI:30616"/>
        <dbReference type="ChEBI" id="CHEBI:43474"/>
        <dbReference type="ChEBI" id="CHEBI:456216"/>
        <dbReference type="EC" id="5.6.2.3"/>
    </reaction>
</comment>
<sequence length="378" mass="42123">MAFRSVRALAFLSLNQFISNLAFPALSSTKHDTMRGELEAHIAQTECLLNDEQHVVVDKVMTSVEHGHGWMIAVDASGGTGKTFTLSHILNKVRAKGKVALATAASGIAATLLPKGVTFHSRTKCPLILTDESTCNISVHDTTAALIRMTNIMVVDEVSMMDGRALEAADRTFQWLQGSEEPFGGITMVFSGDWRQILTIVPHSSRIDIVGRCFKSSYLWRKVQIFRLTVNMRIMQGAGEEQDESDFAKFLLDLGEGKIPVNPEKGEFAIELREPLILPGEKLQDIVTWVYEDLHNNITNPKWLCERVILCPTNSEVDQVNFYMTTIFPGEEHVCCRVNTAESECDHLYPTEFLNTLCPSGMPPHRITLKVGMVIMLP</sequence>